<sequence>MFNLVKRAAVCLSALLLLALFTLPGRYLTRFSAEMEAGFAAVEEAAAAGDTALARRAAESLHARAPEAARVLRLFISHDVVDEMALCVLLVDPDADAASLAAALTSARAAVAHLCAIELFEWETLL</sequence>
<organism evidence="1 2">
    <name type="scientific">Candidatus Aphodomorpha intestinavium</name>
    <dbReference type="NCBI Taxonomy" id="2840672"/>
    <lineage>
        <taxon>Bacteria</taxon>
        <taxon>Bacillati</taxon>
        <taxon>Bacillota</taxon>
        <taxon>Clostridia</taxon>
        <taxon>Eubacteriales</taxon>
        <taxon>Candidatus Aphodomorpha</taxon>
    </lineage>
</organism>
<gene>
    <name evidence="1" type="ORF">IAD24_01565</name>
</gene>
<reference evidence="1" key="2">
    <citation type="journal article" date="2021" name="PeerJ">
        <title>Extensive microbial diversity within the chicken gut microbiome revealed by metagenomics and culture.</title>
        <authorList>
            <person name="Gilroy R."/>
            <person name="Ravi A."/>
            <person name="Getino M."/>
            <person name="Pursley I."/>
            <person name="Horton D.L."/>
            <person name="Alikhan N.F."/>
            <person name="Baker D."/>
            <person name="Gharbi K."/>
            <person name="Hall N."/>
            <person name="Watson M."/>
            <person name="Adriaenssens E.M."/>
            <person name="Foster-Nyarko E."/>
            <person name="Jarju S."/>
            <person name="Secka A."/>
            <person name="Antonio M."/>
            <person name="Oren A."/>
            <person name="Chaudhuri R.R."/>
            <person name="La Ragione R."/>
            <person name="Hildebrand F."/>
            <person name="Pallen M.J."/>
        </authorList>
    </citation>
    <scope>NUCLEOTIDE SEQUENCE</scope>
    <source>
        <strain evidence="1">ChiGjej2B2-16831</strain>
    </source>
</reference>
<comment type="caution">
    <text evidence="1">The sequence shown here is derived from an EMBL/GenBank/DDBJ whole genome shotgun (WGS) entry which is preliminary data.</text>
</comment>
<name>A0A9D1ST36_9FIRM</name>
<dbReference type="EMBL" id="DVNZ01000051">
    <property type="protein sequence ID" value="HIU93822.1"/>
    <property type="molecule type" value="Genomic_DNA"/>
</dbReference>
<reference evidence="1" key="1">
    <citation type="submission" date="2020-10" db="EMBL/GenBank/DDBJ databases">
        <authorList>
            <person name="Gilroy R."/>
        </authorList>
    </citation>
    <scope>NUCLEOTIDE SEQUENCE</scope>
    <source>
        <strain evidence="1">ChiGjej2B2-16831</strain>
    </source>
</reference>
<evidence type="ECO:0000313" key="2">
    <source>
        <dbReference type="Proteomes" id="UP000824128"/>
    </source>
</evidence>
<accession>A0A9D1ST36</accession>
<protein>
    <submittedName>
        <fullName evidence="1">Uncharacterized protein</fullName>
    </submittedName>
</protein>
<proteinExistence type="predicted"/>
<dbReference type="Proteomes" id="UP000824128">
    <property type="component" value="Unassembled WGS sequence"/>
</dbReference>
<dbReference type="AlphaFoldDB" id="A0A9D1ST36"/>
<evidence type="ECO:0000313" key="1">
    <source>
        <dbReference type="EMBL" id="HIU93822.1"/>
    </source>
</evidence>